<organism evidence="1 2">
    <name type="scientific">Brevundimonas diminuta</name>
    <name type="common">Pseudomonas diminuta</name>
    <dbReference type="NCBI Taxonomy" id="293"/>
    <lineage>
        <taxon>Bacteria</taxon>
        <taxon>Pseudomonadati</taxon>
        <taxon>Pseudomonadota</taxon>
        <taxon>Alphaproteobacteria</taxon>
        <taxon>Caulobacterales</taxon>
        <taxon>Caulobacteraceae</taxon>
        <taxon>Brevundimonas</taxon>
    </lineage>
</organism>
<accession>A0A1Z3LVL9</accession>
<dbReference type="AlphaFoldDB" id="A0A1Z3LVL9"/>
<evidence type="ECO:0000313" key="1">
    <source>
        <dbReference type="EMBL" id="ASD26262.1"/>
    </source>
</evidence>
<proteinExistence type="predicted"/>
<dbReference type="EMBL" id="CP021995">
    <property type="protein sequence ID" value="ASD26262.1"/>
    <property type="molecule type" value="Genomic_DNA"/>
</dbReference>
<name>A0A1Z3LVL9_BREDI</name>
<reference evidence="1 2" key="2">
    <citation type="submission" date="2017-06" db="EMBL/GenBank/DDBJ databases">
        <authorList>
            <person name="Kim H.J."/>
            <person name="Triplett B.A."/>
        </authorList>
    </citation>
    <scope>NUCLEOTIDE SEQUENCE [LARGE SCALE GENOMIC DNA]</scope>
    <source>
        <strain evidence="1 2">BZC3</strain>
    </source>
</reference>
<sequence length="415" mass="45816">MAESKKHHFVAQSILRRFTNAAADDRLYVYDKARDVSHPSTVLAAGMENGFNVVHIDGERINFEGDFDQPDGAMANVQNRLVDARSLAVLSDADRLVLADTAAVQLLRTKMFRSTMRSVTDAIFSDMERVGLLAGERPELGEQDARAMARAALHERERQRDLLAKLDQILIEPEPGGSFWTSDNPLVRYNQQPYGETGLASPGVEVYWPIASDLAVGFMCPTFSKRIDQGVELGDALEKPVRDQCLAIQTALAAGTPTTLGRGRTDAFLNELQVRSSSRFIYSRDDDFTLARSILAKSPALKKVDSMVAVGRIGEGPGPRANMPKGLQLVVYGRDDHLMVPLVSYTDAGGGFDALFEEPAYANMLMSQLPWKEVRIFDDGAERRGMRQLKVTFGKEGKLQRVSVRNLIVLPGLDD</sequence>
<dbReference type="Proteomes" id="UP000197024">
    <property type="component" value="Chromosome"/>
</dbReference>
<dbReference type="InterPro" id="IPR025332">
    <property type="entry name" value="DUF4238"/>
</dbReference>
<evidence type="ECO:0000313" key="2">
    <source>
        <dbReference type="Proteomes" id="UP000197024"/>
    </source>
</evidence>
<reference evidence="1 2" key="1">
    <citation type="submission" date="2017-06" db="EMBL/GenBank/DDBJ databases">
        <title>Biodegradation of gentamicin by bacterial consortia AMQD4 in synthetic medium and raw gentamicin sewage.</title>
        <authorList>
            <person name="Chang H."/>
            <person name="Feng Y."/>
            <person name="Li Z."/>
            <person name="Xue J."/>
            <person name="Cheng D."/>
        </authorList>
    </citation>
    <scope>NUCLEOTIDE SEQUENCE [LARGE SCALE GENOMIC DNA]</scope>
    <source>
        <strain evidence="1 2">BZC3</strain>
    </source>
</reference>
<gene>
    <name evidence="1" type="ORF">CD943_04760</name>
</gene>
<protein>
    <recommendedName>
        <fullName evidence="3">DUF4238 domain-containing protein</fullName>
    </recommendedName>
</protein>
<dbReference type="RefSeq" id="WP_088410291.1">
    <property type="nucleotide sequence ID" value="NZ_CP021995.1"/>
</dbReference>
<dbReference type="Pfam" id="PF14022">
    <property type="entry name" value="DUF4238"/>
    <property type="match status" value="1"/>
</dbReference>
<evidence type="ECO:0008006" key="3">
    <source>
        <dbReference type="Google" id="ProtNLM"/>
    </source>
</evidence>